<evidence type="ECO:0000313" key="3">
    <source>
        <dbReference type="Proteomes" id="UP000002009"/>
    </source>
</evidence>
<feature type="signal peptide" evidence="1">
    <location>
        <begin position="1"/>
        <end position="32"/>
    </location>
</feature>
<accession>C1EE32</accession>
<protein>
    <submittedName>
        <fullName evidence="2">Uncharacterized protein</fullName>
    </submittedName>
</protein>
<keyword evidence="3" id="KW-1185">Reference proteome</keyword>
<keyword evidence="1" id="KW-0732">Signal</keyword>
<dbReference type="EMBL" id="CP001330">
    <property type="protein sequence ID" value="ACO66467.1"/>
    <property type="molecule type" value="Genomic_DNA"/>
</dbReference>
<dbReference type="GeneID" id="8247327"/>
<dbReference type="Proteomes" id="UP000002009">
    <property type="component" value="Chromosome 11"/>
</dbReference>
<dbReference type="eggNOG" id="ENOG502SWYS">
    <property type="taxonomic scope" value="Eukaryota"/>
</dbReference>
<evidence type="ECO:0000313" key="2">
    <source>
        <dbReference type="EMBL" id="ACO66467.1"/>
    </source>
</evidence>
<proteinExistence type="predicted"/>
<gene>
    <name evidence="2" type="ORF">MICPUN_103061</name>
</gene>
<sequence>MADATRHNDIVARLRMFAAAVVLLARLRAAAAAAAESPAAQRCPFAYPSYREAAHAHLAKVFDRAGFDTRRGSMWFAKGDDVPPDCQTCGRVNPAIGAYGCPMLPTKRDRERAWERAWERASSPKTSSVLETAILADGASTVGYIPSDAKRERAPRRDARADRYIPDLSFATVSPADAEAVSLAPGEHLSCELDLGFRDAALVVGCTPPPSRYFGVTPHLYREYSVGGVSGGAETLMKPLGDSLSYGVGPPRAAQSPGGTSSSPAARYTRLATNARKVGTNWYANDARAVVRDDASLECAGRTFAVLVGRSRHTMAAAMDALEAAGVVNDTAVNPYGLSSPGGDEDGVERTHAVVLANAGPVGSQTEWDAYAKSPPFVVTRLTPRDPTWFDPFHAIDWTDHGHHPGEFPEAGRIARARVDERGLASAVAAVAAKIASAFDAEGGYRTRVSESPGISGSDMHADDAGDVTVVRGPSFHLPTDGSKDVYVVGVDRSQSGSATYSVTSLASASFNFDVQTSLPLADDSTYEGTATRWGELAGVNVEDAAAMYVVKIAARCPEGAVDGDGVRCVEVKDEVAKFGGATHEFVLEERAYAHPDTTTGPDRRNLAAPVVVEVTRASREVVGPGGSGFGLSWFRRCDFETATLVCGEVRTNYN</sequence>
<evidence type="ECO:0000256" key="1">
    <source>
        <dbReference type="SAM" id="SignalP"/>
    </source>
</evidence>
<dbReference type="OMA" id="LWERPYS"/>
<feature type="chain" id="PRO_5002906872" evidence="1">
    <location>
        <begin position="33"/>
        <end position="655"/>
    </location>
</feature>
<dbReference type="KEGG" id="mis:MICPUN_103061"/>
<dbReference type="AlphaFoldDB" id="C1EE32"/>
<dbReference type="InParanoid" id="C1EE32"/>
<reference evidence="2 3" key="1">
    <citation type="journal article" date="2009" name="Science">
        <title>Green evolution and dynamic adaptations revealed by genomes of the marine picoeukaryotes Micromonas.</title>
        <authorList>
            <person name="Worden A.Z."/>
            <person name="Lee J.H."/>
            <person name="Mock T."/>
            <person name="Rouze P."/>
            <person name="Simmons M.P."/>
            <person name="Aerts A.L."/>
            <person name="Allen A.E."/>
            <person name="Cuvelier M.L."/>
            <person name="Derelle E."/>
            <person name="Everett M.V."/>
            <person name="Foulon E."/>
            <person name="Grimwood J."/>
            <person name="Gundlach H."/>
            <person name="Henrissat B."/>
            <person name="Napoli C."/>
            <person name="McDonald S.M."/>
            <person name="Parker M.S."/>
            <person name="Rombauts S."/>
            <person name="Salamov A."/>
            <person name="Von Dassow P."/>
            <person name="Badger J.H."/>
            <person name="Coutinho P.M."/>
            <person name="Demir E."/>
            <person name="Dubchak I."/>
            <person name="Gentemann C."/>
            <person name="Eikrem W."/>
            <person name="Gready J.E."/>
            <person name="John U."/>
            <person name="Lanier W."/>
            <person name="Lindquist E.A."/>
            <person name="Lucas S."/>
            <person name="Mayer K.F."/>
            <person name="Moreau H."/>
            <person name="Not F."/>
            <person name="Otillar R."/>
            <person name="Panaud O."/>
            <person name="Pangilinan J."/>
            <person name="Paulsen I."/>
            <person name="Piegu B."/>
            <person name="Poliakov A."/>
            <person name="Robbens S."/>
            <person name="Schmutz J."/>
            <person name="Toulza E."/>
            <person name="Wyss T."/>
            <person name="Zelensky A."/>
            <person name="Zhou K."/>
            <person name="Armbrust E.V."/>
            <person name="Bhattacharya D."/>
            <person name="Goodenough U.W."/>
            <person name="Van de Peer Y."/>
            <person name="Grigoriev I.V."/>
        </authorList>
    </citation>
    <scope>NUCLEOTIDE SEQUENCE [LARGE SCALE GENOMIC DNA]</scope>
    <source>
        <strain evidence="3">RCC299 / NOUM17</strain>
    </source>
</reference>
<dbReference type="RefSeq" id="XP_002505209.1">
    <property type="nucleotide sequence ID" value="XM_002505163.1"/>
</dbReference>
<organism evidence="2 3">
    <name type="scientific">Micromonas commoda (strain RCC299 / NOUM17 / CCMP2709)</name>
    <name type="common">Picoplanktonic green alga</name>
    <dbReference type="NCBI Taxonomy" id="296587"/>
    <lineage>
        <taxon>Eukaryota</taxon>
        <taxon>Viridiplantae</taxon>
        <taxon>Chlorophyta</taxon>
        <taxon>Mamiellophyceae</taxon>
        <taxon>Mamiellales</taxon>
        <taxon>Mamiellaceae</taxon>
        <taxon>Micromonas</taxon>
    </lineage>
</organism>
<name>C1EE32_MICCC</name>